<dbReference type="Proteomes" id="UP000281406">
    <property type="component" value="Unassembled WGS sequence"/>
</dbReference>
<name>A0A3N0XGP1_ANAGA</name>
<dbReference type="Gene3D" id="2.60.120.920">
    <property type="match status" value="1"/>
</dbReference>
<evidence type="ECO:0000313" key="2">
    <source>
        <dbReference type="Proteomes" id="UP000281406"/>
    </source>
</evidence>
<organism evidence="1 2">
    <name type="scientific">Anabarilius grahami</name>
    <name type="common">Kanglang fish</name>
    <name type="synonym">Barilius grahami</name>
    <dbReference type="NCBI Taxonomy" id="495550"/>
    <lineage>
        <taxon>Eukaryota</taxon>
        <taxon>Metazoa</taxon>
        <taxon>Chordata</taxon>
        <taxon>Craniata</taxon>
        <taxon>Vertebrata</taxon>
        <taxon>Euteleostomi</taxon>
        <taxon>Actinopterygii</taxon>
        <taxon>Neopterygii</taxon>
        <taxon>Teleostei</taxon>
        <taxon>Ostariophysi</taxon>
        <taxon>Cypriniformes</taxon>
        <taxon>Xenocyprididae</taxon>
        <taxon>Xenocypridinae</taxon>
        <taxon>Xenocypridinae incertae sedis</taxon>
        <taxon>Anabarilius</taxon>
    </lineage>
</organism>
<feature type="non-terminal residue" evidence="1">
    <location>
        <position position="1"/>
    </location>
</feature>
<evidence type="ECO:0000313" key="1">
    <source>
        <dbReference type="EMBL" id="ROI16493.1"/>
    </source>
</evidence>
<gene>
    <name evidence="1" type="ORF">DPX16_4527</name>
</gene>
<protein>
    <submittedName>
        <fullName evidence="1">Uncharacterized protein</fullName>
    </submittedName>
</protein>
<dbReference type="InterPro" id="IPR043136">
    <property type="entry name" value="B30.2/SPRY_sf"/>
</dbReference>
<dbReference type="OrthoDB" id="8719929at2759"/>
<dbReference type="AlphaFoldDB" id="A0A3N0XGP1"/>
<comment type="caution">
    <text evidence="1">The sequence shown here is derived from an EMBL/GenBank/DDBJ whole genome shotgun (WGS) entry which is preliminary data.</text>
</comment>
<accession>A0A3N0XGP1</accession>
<dbReference type="EMBL" id="RJVU01075378">
    <property type="protein sequence ID" value="ROI16493.1"/>
    <property type="molecule type" value="Genomic_DNA"/>
</dbReference>
<proteinExistence type="predicted"/>
<keyword evidence="2" id="KW-1185">Reference proteome</keyword>
<reference evidence="1 2" key="1">
    <citation type="submission" date="2018-10" db="EMBL/GenBank/DDBJ databases">
        <title>Genome assembly for a Yunnan-Guizhou Plateau 3E fish, Anabarilius grahami (Regan), and its evolutionary and genetic applications.</title>
        <authorList>
            <person name="Jiang W."/>
        </authorList>
    </citation>
    <scope>NUCLEOTIDE SEQUENCE [LARGE SCALE GENOMIC DNA]</scope>
    <source>
        <strain evidence="1">AG-KIZ</strain>
        <tissue evidence="1">Muscle</tissue>
    </source>
</reference>
<sequence length="83" mass="9578">SSEKLPVYEPNIPEPTSREELLKCVYVDQPAGLLCFYAVETEQDSQKKQVKLLHRFKNPIKETILPGFWVGRQSSCLILNKEE</sequence>